<gene>
    <name evidence="1" type="ORF">AWB79_05727</name>
</gene>
<sequence length="144" mass="15327">MAGRTAFDWGIDVFRILMALYADAAGKQTRSTDTPSDTLKDVDAAASAAQAFKAKHRLSLSSGGEKQGWLPPRDFARWNARSAAAMTLARVSSSVRKRAMSMLTIASNSTPPAVRVTVCESTGNGFGQIFRAGAFVSRNLEAVA</sequence>
<comment type="caution">
    <text evidence="1">The sequence shown here is derived from an EMBL/GenBank/DDBJ whole genome shotgun (WGS) entry which is preliminary data.</text>
</comment>
<evidence type="ECO:0000313" key="2">
    <source>
        <dbReference type="Proteomes" id="UP000054851"/>
    </source>
</evidence>
<dbReference type="AlphaFoldDB" id="A0A158CPG6"/>
<reference evidence="1" key="1">
    <citation type="submission" date="2016-01" db="EMBL/GenBank/DDBJ databases">
        <authorList>
            <person name="Peeters C."/>
        </authorList>
    </citation>
    <scope>NUCLEOTIDE SEQUENCE</scope>
    <source>
        <strain evidence="1">LMG 29322</strain>
    </source>
</reference>
<name>A0A158CPG6_9BURK</name>
<evidence type="ECO:0000313" key="1">
    <source>
        <dbReference type="EMBL" id="SAK84160.1"/>
    </source>
</evidence>
<dbReference type="EMBL" id="FCOA02000026">
    <property type="protein sequence ID" value="SAK84160.1"/>
    <property type="molecule type" value="Genomic_DNA"/>
</dbReference>
<protein>
    <submittedName>
        <fullName evidence="1">Uncharacterized protein</fullName>
    </submittedName>
</protein>
<dbReference type="Proteomes" id="UP000054851">
    <property type="component" value="Unassembled WGS sequence"/>
</dbReference>
<organism evidence="1 2">
    <name type="scientific">Caballeronia hypogeia</name>
    <dbReference type="NCBI Taxonomy" id="1777140"/>
    <lineage>
        <taxon>Bacteria</taxon>
        <taxon>Pseudomonadati</taxon>
        <taxon>Pseudomonadota</taxon>
        <taxon>Betaproteobacteria</taxon>
        <taxon>Burkholderiales</taxon>
        <taxon>Burkholderiaceae</taxon>
        <taxon>Caballeronia</taxon>
    </lineage>
</organism>
<accession>A0A158CPG6</accession>
<keyword evidence="2" id="KW-1185">Reference proteome</keyword>
<proteinExistence type="predicted"/>